<dbReference type="EMBL" id="FJOG01000039">
    <property type="protein sequence ID" value="CZR66696.1"/>
    <property type="molecule type" value="Genomic_DNA"/>
</dbReference>
<name>A0A1L7XP42_9HELO</name>
<dbReference type="OrthoDB" id="5305647at2759"/>
<evidence type="ECO:0000256" key="2">
    <source>
        <dbReference type="SAM" id="MobiDB-lite"/>
    </source>
</evidence>
<organism evidence="4 5">
    <name type="scientific">Phialocephala subalpina</name>
    <dbReference type="NCBI Taxonomy" id="576137"/>
    <lineage>
        <taxon>Eukaryota</taxon>
        <taxon>Fungi</taxon>
        <taxon>Dikarya</taxon>
        <taxon>Ascomycota</taxon>
        <taxon>Pezizomycotina</taxon>
        <taxon>Leotiomycetes</taxon>
        <taxon>Helotiales</taxon>
        <taxon>Mollisiaceae</taxon>
        <taxon>Phialocephala</taxon>
        <taxon>Phialocephala fortinii species complex</taxon>
    </lineage>
</organism>
<dbReference type="Pfam" id="PF26176">
    <property type="entry name" value="zf_C2H2_17_2"/>
    <property type="match status" value="1"/>
</dbReference>
<dbReference type="Pfam" id="PF26177">
    <property type="entry name" value="zf_C2H2_17_1st"/>
    <property type="match status" value="1"/>
</dbReference>
<protein>
    <recommendedName>
        <fullName evidence="3">C2H2-type domain-containing protein</fullName>
    </recommendedName>
</protein>
<feature type="coiled-coil region" evidence="1">
    <location>
        <begin position="288"/>
        <end position="315"/>
    </location>
</feature>
<dbReference type="STRING" id="576137.A0A1L7XP42"/>
<proteinExistence type="predicted"/>
<dbReference type="Gene3D" id="3.30.160.60">
    <property type="entry name" value="Classic Zinc Finger"/>
    <property type="match status" value="1"/>
</dbReference>
<dbReference type="InterPro" id="IPR059095">
    <property type="entry name" value="Znf_C2H2_17_2nd"/>
</dbReference>
<dbReference type="InterPro" id="IPR013087">
    <property type="entry name" value="Znf_C2H2_type"/>
</dbReference>
<evidence type="ECO:0000313" key="5">
    <source>
        <dbReference type="Proteomes" id="UP000184330"/>
    </source>
</evidence>
<dbReference type="InterPro" id="IPR059009">
    <property type="entry name" value="Znf_C2H2_17_1st"/>
</dbReference>
<sequence length="317" mass="35759">MENYTDFNDVQQSYLKLIDLGENTLPSLPNPGILQDLNSLPTDTHQTIFSSTFSRGVSFSGQPVDQQEVTYNSHLNQYPSNNNWSGQGHVNCMPVENDDLFSCLDNSQDYSVGEQSSFSTYPGYNMATETPAIAAPIESGNTAGYKPKLRCSVPECSQDNEFPSESALRKHEAKHSKPYICQVPNCKHTRFGDKSGLDRHNREVHGSQTHYCPITSCKRHVRGFPRKYNLFEHQKRCHSSQSPNLAPPSILRQQNHTNDSRKGQQESYEGRSSPEMVTGSGRRLREKLENLYKTRAEIEVDIEALKRSLDLLGEDSP</sequence>
<gene>
    <name evidence="4" type="ORF">PAC_16597</name>
</gene>
<keyword evidence="5" id="KW-1185">Reference proteome</keyword>
<evidence type="ECO:0000313" key="4">
    <source>
        <dbReference type="EMBL" id="CZR66696.1"/>
    </source>
</evidence>
<dbReference type="AlphaFoldDB" id="A0A1L7XP42"/>
<evidence type="ECO:0000259" key="3">
    <source>
        <dbReference type="SMART" id="SM00355"/>
    </source>
</evidence>
<feature type="region of interest" description="Disordered" evidence="2">
    <location>
        <begin position="235"/>
        <end position="285"/>
    </location>
</feature>
<feature type="domain" description="C2H2-type" evidence="3">
    <location>
        <begin position="210"/>
        <end position="238"/>
    </location>
</feature>
<dbReference type="SMART" id="SM00355">
    <property type="entry name" value="ZnF_C2H2"/>
    <property type="match status" value="3"/>
</dbReference>
<dbReference type="Proteomes" id="UP000184330">
    <property type="component" value="Unassembled WGS sequence"/>
</dbReference>
<accession>A0A1L7XP42</accession>
<evidence type="ECO:0000256" key="1">
    <source>
        <dbReference type="SAM" id="Coils"/>
    </source>
</evidence>
<feature type="domain" description="C2H2-type" evidence="3">
    <location>
        <begin position="149"/>
        <end position="175"/>
    </location>
</feature>
<keyword evidence="1" id="KW-0175">Coiled coil</keyword>
<reference evidence="4 5" key="1">
    <citation type="submission" date="2016-03" db="EMBL/GenBank/DDBJ databases">
        <authorList>
            <person name="Ploux O."/>
        </authorList>
    </citation>
    <scope>NUCLEOTIDE SEQUENCE [LARGE SCALE GENOMIC DNA]</scope>
    <source>
        <strain evidence="4 5">UAMH 11012</strain>
    </source>
</reference>
<feature type="domain" description="C2H2-type" evidence="3">
    <location>
        <begin position="179"/>
        <end position="205"/>
    </location>
</feature>